<organism evidence="9">
    <name type="scientific">Granulicella tundricola (strain ATCC BAA-1859 / DSM 23138 / MP5ACTX9)</name>
    <dbReference type="NCBI Taxonomy" id="1198114"/>
    <lineage>
        <taxon>Bacteria</taxon>
        <taxon>Pseudomonadati</taxon>
        <taxon>Acidobacteriota</taxon>
        <taxon>Terriglobia</taxon>
        <taxon>Terriglobales</taxon>
        <taxon>Acidobacteriaceae</taxon>
        <taxon>Granulicella</taxon>
    </lineage>
</organism>
<protein>
    <submittedName>
        <fullName evidence="8">Major facilitator superfamily MFS_1</fullName>
    </submittedName>
</protein>
<gene>
    <name evidence="8" type="ordered locus">AciX9_3520</name>
</gene>
<dbReference type="GO" id="GO:0005886">
    <property type="term" value="C:plasma membrane"/>
    <property type="evidence" value="ECO:0007669"/>
    <property type="project" value="UniProtKB-SubCell"/>
</dbReference>
<keyword evidence="3 7" id="KW-0812">Transmembrane</keyword>
<evidence type="ECO:0000256" key="2">
    <source>
        <dbReference type="ARBA" id="ARBA00022475"/>
    </source>
</evidence>
<accession>E8X417</accession>
<dbReference type="AlphaFoldDB" id="E8X417"/>
<name>E8X417_GRATM</name>
<feature type="transmembrane region" description="Helical" evidence="7">
    <location>
        <begin position="260"/>
        <end position="280"/>
    </location>
</feature>
<dbReference type="eggNOG" id="COG2814">
    <property type="taxonomic scope" value="Bacteria"/>
</dbReference>
<feature type="region of interest" description="Disordered" evidence="6">
    <location>
        <begin position="401"/>
        <end position="420"/>
    </location>
</feature>
<dbReference type="EMBL" id="CP002480">
    <property type="protein sequence ID" value="ADW70525.1"/>
    <property type="molecule type" value="Genomic_DNA"/>
</dbReference>
<feature type="transmembrane region" description="Helical" evidence="7">
    <location>
        <begin position="58"/>
        <end position="79"/>
    </location>
</feature>
<dbReference type="PANTHER" id="PTHR23513:SF6">
    <property type="entry name" value="MAJOR FACILITATOR SUPERFAMILY ASSOCIATED DOMAIN-CONTAINING PROTEIN"/>
    <property type="match status" value="1"/>
</dbReference>
<comment type="subcellular location">
    <subcellularLocation>
        <location evidence="1">Cell membrane</location>
        <topology evidence="1">Multi-pass membrane protein</topology>
    </subcellularLocation>
</comment>
<keyword evidence="5 7" id="KW-0472">Membrane</keyword>
<feature type="transmembrane region" description="Helical" evidence="7">
    <location>
        <begin position="348"/>
        <end position="370"/>
    </location>
</feature>
<dbReference type="Proteomes" id="UP000000343">
    <property type="component" value="Chromosome"/>
</dbReference>
<sequence length="420" mass="43779">MAALSLNLAGWWRHRAPGPDLRRILLAAILYNVGLSAYLFLFSLFLMDHGFTERTLGLVATAMVLGTMAGTLPIGLLAARFGLSRVVLTCLLLVGPIFIARTAFLTLPIQLALAFLSGMVVCGWVVGLSPLVAGVSTEAKRPFAFSLLFSVAILSCGAGGFLGGHLPGWLARVVHSPSQSAVLIAGSLLAMTAAWPIARLTPALRHALAPSPTRSILPPTHLLRFFAAGSFYAAAIGCFTPFVGVFFVHRLGFGLGPLGTLFSVLQALEALAVLAMPFLLRRLSLPSGILATQLAGACSLTLLAGSHGGLQSAIGLCGYLAAFHMSEPFFQTLLMNRAAPQERSSASAAWFLANSLAQAAAATLGGAIIARYGYPVLFAGAIAAMIAAAACLRLALQPTQQGRPEAPSPMPEIEVNPIGV</sequence>
<dbReference type="GO" id="GO:0022857">
    <property type="term" value="F:transmembrane transporter activity"/>
    <property type="evidence" value="ECO:0007669"/>
    <property type="project" value="InterPro"/>
</dbReference>
<feature type="transmembrane region" description="Helical" evidence="7">
    <location>
        <begin position="222"/>
        <end position="248"/>
    </location>
</feature>
<evidence type="ECO:0000313" key="9">
    <source>
        <dbReference type="Proteomes" id="UP000000343"/>
    </source>
</evidence>
<feature type="transmembrane region" description="Helical" evidence="7">
    <location>
        <begin position="24"/>
        <end position="46"/>
    </location>
</feature>
<feature type="transmembrane region" description="Helical" evidence="7">
    <location>
        <begin position="111"/>
        <end position="131"/>
    </location>
</feature>
<keyword evidence="2" id="KW-1003">Cell membrane</keyword>
<dbReference type="Pfam" id="PF07690">
    <property type="entry name" value="MFS_1"/>
    <property type="match status" value="1"/>
</dbReference>
<keyword evidence="9" id="KW-1185">Reference proteome</keyword>
<evidence type="ECO:0000256" key="4">
    <source>
        <dbReference type="ARBA" id="ARBA00022989"/>
    </source>
</evidence>
<dbReference type="PaxDb" id="1198114-AciX9_3520"/>
<proteinExistence type="predicted"/>
<dbReference type="Gene3D" id="1.20.1250.20">
    <property type="entry name" value="MFS general substrate transporter like domains"/>
    <property type="match status" value="1"/>
</dbReference>
<evidence type="ECO:0000256" key="1">
    <source>
        <dbReference type="ARBA" id="ARBA00004651"/>
    </source>
</evidence>
<dbReference type="RefSeq" id="WP_013581836.1">
    <property type="nucleotide sequence ID" value="NC_015064.1"/>
</dbReference>
<dbReference type="KEGG" id="acm:AciX9_3520"/>
<evidence type="ECO:0000313" key="8">
    <source>
        <dbReference type="EMBL" id="ADW70525.1"/>
    </source>
</evidence>
<evidence type="ECO:0000256" key="7">
    <source>
        <dbReference type="SAM" id="Phobius"/>
    </source>
</evidence>
<dbReference type="InterPro" id="IPR036259">
    <property type="entry name" value="MFS_trans_sf"/>
</dbReference>
<feature type="transmembrane region" description="Helical" evidence="7">
    <location>
        <begin position="376"/>
        <end position="396"/>
    </location>
</feature>
<dbReference type="OrthoDB" id="119045at2"/>
<feature type="transmembrane region" description="Helical" evidence="7">
    <location>
        <begin position="86"/>
        <end position="105"/>
    </location>
</feature>
<evidence type="ECO:0000256" key="6">
    <source>
        <dbReference type="SAM" id="MobiDB-lite"/>
    </source>
</evidence>
<dbReference type="SUPFAM" id="SSF103473">
    <property type="entry name" value="MFS general substrate transporter"/>
    <property type="match status" value="1"/>
</dbReference>
<feature type="transmembrane region" description="Helical" evidence="7">
    <location>
        <begin position="143"/>
        <end position="162"/>
    </location>
</feature>
<dbReference type="HOGENOM" id="CLU_648798_0_0_0"/>
<dbReference type="STRING" id="1198114.AciX9_3520"/>
<dbReference type="PANTHER" id="PTHR23513">
    <property type="entry name" value="INTEGRAL MEMBRANE EFFLUX PROTEIN-RELATED"/>
    <property type="match status" value="1"/>
</dbReference>
<evidence type="ECO:0000256" key="3">
    <source>
        <dbReference type="ARBA" id="ARBA00022692"/>
    </source>
</evidence>
<evidence type="ECO:0000256" key="5">
    <source>
        <dbReference type="ARBA" id="ARBA00023136"/>
    </source>
</evidence>
<dbReference type="InterPro" id="IPR011701">
    <property type="entry name" value="MFS"/>
</dbReference>
<keyword evidence="4 7" id="KW-1133">Transmembrane helix</keyword>
<feature type="transmembrane region" description="Helical" evidence="7">
    <location>
        <begin position="182"/>
        <end position="201"/>
    </location>
</feature>
<reference evidence="9" key="1">
    <citation type="submission" date="2011-01" db="EMBL/GenBank/DDBJ databases">
        <title>Complete sequence of chromosome of Acidobacterium sp. MP5ACTX9.</title>
        <authorList>
            <consortium name="US DOE Joint Genome Institute"/>
            <person name="Lucas S."/>
            <person name="Copeland A."/>
            <person name="Lapidus A."/>
            <person name="Cheng J.-F."/>
            <person name="Goodwin L."/>
            <person name="Pitluck S."/>
            <person name="Teshima H."/>
            <person name="Detter J.C."/>
            <person name="Han C."/>
            <person name="Tapia R."/>
            <person name="Land M."/>
            <person name="Hauser L."/>
            <person name="Kyrpides N."/>
            <person name="Ivanova N."/>
            <person name="Ovchinnikova G."/>
            <person name="Pagani I."/>
            <person name="Rawat S.R."/>
            <person name="Mannisto M."/>
            <person name="Haggblom M.M."/>
            <person name="Woyke T."/>
        </authorList>
    </citation>
    <scope>NUCLEOTIDE SEQUENCE [LARGE SCALE GENOMIC DNA]</scope>
    <source>
        <strain evidence="9">MP5ACTX9</strain>
    </source>
</reference>